<keyword evidence="3" id="KW-1185">Reference proteome</keyword>
<dbReference type="EMBL" id="FZNT01000001">
    <property type="protein sequence ID" value="SNR32748.1"/>
    <property type="molecule type" value="Genomic_DNA"/>
</dbReference>
<proteinExistence type="predicted"/>
<dbReference type="RefSeq" id="WP_089379967.1">
    <property type="nucleotide sequence ID" value="NZ_FZNT01000001.1"/>
</dbReference>
<organism evidence="2 3">
    <name type="scientific">Lutibacter agarilyticus</name>
    <dbReference type="NCBI Taxonomy" id="1109740"/>
    <lineage>
        <taxon>Bacteria</taxon>
        <taxon>Pseudomonadati</taxon>
        <taxon>Bacteroidota</taxon>
        <taxon>Flavobacteriia</taxon>
        <taxon>Flavobacteriales</taxon>
        <taxon>Flavobacteriaceae</taxon>
        <taxon>Lutibacter</taxon>
    </lineage>
</organism>
<dbReference type="InterPro" id="IPR016161">
    <property type="entry name" value="Ald_DH/histidinol_DH"/>
</dbReference>
<evidence type="ECO:0000313" key="2">
    <source>
        <dbReference type="EMBL" id="SNR32748.1"/>
    </source>
</evidence>
<name>A0A238VF04_9FLAO</name>
<dbReference type="SUPFAM" id="SSF53720">
    <property type="entry name" value="ALDH-like"/>
    <property type="match status" value="1"/>
</dbReference>
<accession>A0A238VF04</accession>
<reference evidence="2 3" key="1">
    <citation type="submission" date="2017-06" db="EMBL/GenBank/DDBJ databases">
        <authorList>
            <person name="Kim H.J."/>
            <person name="Triplett B.A."/>
        </authorList>
    </citation>
    <scope>NUCLEOTIDE SEQUENCE [LARGE SCALE GENOMIC DNA]</scope>
    <source>
        <strain evidence="2 3">DSM 29150</strain>
    </source>
</reference>
<dbReference type="InterPro" id="IPR008670">
    <property type="entry name" value="CoA_reduct_LuxC"/>
</dbReference>
<sequence>MNLEQRIKAFESLGVFFKQFSTKKIKKTEDSELNNMFFDAFKMQIDRAQEFNGWFTKENVLKSFESWAEALTLENLNKWTSAYNFDDSKTPKAIAIIMAGNIPLVGFHDFLCVLISGNNAVVKLSSNDKHFLPLVAKYLEYYNPYFKNKIIFTTDKLPEFEAVIATGSNNTARYFEHYFGKHPNIIRKNRNSVAILTGKETQEELEGLGTDIFQYFGLGCRSVSKIYVPKNYNFDLIFNALYKYNDIINYKKYENNYDYNKAVYLMSMFNILENGFVMLKEDESFASPIATMFYEYYSDFSVLTEMLNSKSEQIQCIACNENVVNFVKLGKTQYPKLWNYADNVDTIDFLTKL</sequence>
<dbReference type="OrthoDB" id="1522941at2"/>
<keyword evidence="1" id="KW-0521">NADP</keyword>
<gene>
    <name evidence="2" type="ORF">SAMN06265371_101307</name>
</gene>
<dbReference type="GO" id="GO:0003995">
    <property type="term" value="F:acyl-CoA dehydrogenase activity"/>
    <property type="evidence" value="ECO:0007669"/>
    <property type="project" value="InterPro"/>
</dbReference>
<protein>
    <submittedName>
        <fullName evidence="2">Acyl-CoA reductase (LuxC)</fullName>
    </submittedName>
</protein>
<evidence type="ECO:0000256" key="1">
    <source>
        <dbReference type="ARBA" id="ARBA00022857"/>
    </source>
</evidence>
<dbReference type="GO" id="GO:0008218">
    <property type="term" value="P:bioluminescence"/>
    <property type="evidence" value="ECO:0007669"/>
    <property type="project" value="InterPro"/>
</dbReference>
<evidence type="ECO:0000313" key="3">
    <source>
        <dbReference type="Proteomes" id="UP000198384"/>
    </source>
</evidence>
<dbReference type="AlphaFoldDB" id="A0A238VF04"/>
<dbReference type="Proteomes" id="UP000198384">
    <property type="component" value="Unassembled WGS sequence"/>
</dbReference>
<dbReference type="Pfam" id="PF05893">
    <property type="entry name" value="LuxC"/>
    <property type="match status" value="1"/>
</dbReference>